<dbReference type="GO" id="GO:0008083">
    <property type="term" value="F:growth factor activity"/>
    <property type="evidence" value="ECO:0007669"/>
    <property type="project" value="UniProtKB-KW"/>
</dbReference>
<dbReference type="InterPro" id="IPR001839">
    <property type="entry name" value="TGF-b_C"/>
</dbReference>
<gene>
    <name evidence="11" type="primary">BMP10</name>
    <name evidence="11" type="ORF">NPIL_81251</name>
</gene>
<sequence>MKISTAVSSNSKNKGYIFHHLAFNVSHFPKWEKALFAQLRIQVNNQGRNKIFDSKRIDTYSGMENPLDLLKSKLFNPSKELFTLNVSKVFQKALETETKQLHLAISAPEAFIDLLTLDDGTPEGPQLLVLSQTIEKQTNDEDHILGRMRRTLLEKVPDFLDSPESQELASWGRRQRRSEDEDEEAEEQSNYIVEELGRIRKGKLKRKKNPCRRKPMHVNFAAINYDQWIIAPPSYEAFECTGKCSFPMSAHLAPTKHAIIQTLMHSLEPKQVARACCVPIKLAPISILYVDDDGTVTYKYDYEDMVVAECGCR</sequence>
<reference evidence="11" key="1">
    <citation type="submission" date="2020-08" db="EMBL/GenBank/DDBJ databases">
        <title>Multicomponent nature underlies the extraordinary mechanical properties of spider dragline silk.</title>
        <authorList>
            <person name="Kono N."/>
            <person name="Nakamura H."/>
            <person name="Mori M."/>
            <person name="Yoshida Y."/>
            <person name="Ohtoshi R."/>
            <person name="Malay A.D."/>
            <person name="Moran D.A.P."/>
            <person name="Tomita M."/>
            <person name="Numata K."/>
            <person name="Arakawa K."/>
        </authorList>
    </citation>
    <scope>NUCLEOTIDE SEQUENCE</scope>
</reference>
<dbReference type="AlphaFoldDB" id="A0A8X6QAA9"/>
<dbReference type="EMBL" id="BMAW01078377">
    <property type="protein sequence ID" value="GFU10722.1"/>
    <property type="molecule type" value="Genomic_DNA"/>
</dbReference>
<proteinExistence type="inferred from homology"/>
<organism evidence="11 12">
    <name type="scientific">Nephila pilipes</name>
    <name type="common">Giant wood spider</name>
    <name type="synonym">Nephila maculata</name>
    <dbReference type="NCBI Taxonomy" id="299642"/>
    <lineage>
        <taxon>Eukaryota</taxon>
        <taxon>Metazoa</taxon>
        <taxon>Ecdysozoa</taxon>
        <taxon>Arthropoda</taxon>
        <taxon>Chelicerata</taxon>
        <taxon>Arachnida</taxon>
        <taxon>Araneae</taxon>
        <taxon>Araneomorphae</taxon>
        <taxon>Entelegynae</taxon>
        <taxon>Araneoidea</taxon>
        <taxon>Nephilidae</taxon>
        <taxon>Nephila</taxon>
    </lineage>
</organism>
<keyword evidence="3" id="KW-0964">Secreted</keyword>
<dbReference type="SMART" id="SM00204">
    <property type="entry name" value="TGFB"/>
    <property type="match status" value="1"/>
</dbReference>
<evidence type="ECO:0000256" key="7">
    <source>
        <dbReference type="ARBA" id="ARBA00023180"/>
    </source>
</evidence>
<dbReference type="PANTHER" id="PTHR11848">
    <property type="entry name" value="TGF-BETA FAMILY"/>
    <property type="match status" value="1"/>
</dbReference>
<dbReference type="InterPro" id="IPR029034">
    <property type="entry name" value="Cystine-knot_cytokine"/>
</dbReference>
<keyword evidence="4" id="KW-0732">Signal</keyword>
<keyword evidence="6" id="KW-1015">Disulfide bond</keyword>
<dbReference type="OrthoDB" id="5987191at2759"/>
<evidence type="ECO:0000256" key="6">
    <source>
        <dbReference type="ARBA" id="ARBA00023157"/>
    </source>
</evidence>
<dbReference type="GO" id="GO:0005615">
    <property type="term" value="C:extracellular space"/>
    <property type="evidence" value="ECO:0007669"/>
    <property type="project" value="TreeGrafter"/>
</dbReference>
<dbReference type="Proteomes" id="UP000887013">
    <property type="component" value="Unassembled WGS sequence"/>
</dbReference>
<evidence type="ECO:0000256" key="3">
    <source>
        <dbReference type="ARBA" id="ARBA00022525"/>
    </source>
</evidence>
<dbReference type="CDD" id="cd13767">
    <property type="entry name" value="TGF_beta_BMP9_like"/>
    <property type="match status" value="1"/>
</dbReference>
<dbReference type="GO" id="GO:0005125">
    <property type="term" value="F:cytokine activity"/>
    <property type="evidence" value="ECO:0007669"/>
    <property type="project" value="TreeGrafter"/>
</dbReference>
<accession>A0A8X6QAA9</accession>
<keyword evidence="12" id="KW-1185">Reference proteome</keyword>
<evidence type="ECO:0000313" key="11">
    <source>
        <dbReference type="EMBL" id="GFU10722.1"/>
    </source>
</evidence>
<name>A0A8X6QAA9_NEPPI</name>
<dbReference type="Gene3D" id="2.10.90.10">
    <property type="entry name" value="Cystine-knot cytokines"/>
    <property type="match status" value="1"/>
</dbReference>
<evidence type="ECO:0000313" key="12">
    <source>
        <dbReference type="Proteomes" id="UP000887013"/>
    </source>
</evidence>
<evidence type="ECO:0000259" key="10">
    <source>
        <dbReference type="PROSITE" id="PS51362"/>
    </source>
</evidence>
<feature type="domain" description="TGF-beta family profile" evidence="10">
    <location>
        <begin position="198"/>
        <end position="313"/>
    </location>
</feature>
<feature type="region of interest" description="Disordered" evidence="9">
    <location>
        <begin position="163"/>
        <end position="189"/>
    </location>
</feature>
<comment type="similarity">
    <text evidence="2 8">Belongs to the TGF-beta family.</text>
</comment>
<dbReference type="InterPro" id="IPR017948">
    <property type="entry name" value="TGFb_CS"/>
</dbReference>
<comment type="caution">
    <text evidence="11">The sequence shown here is derived from an EMBL/GenBank/DDBJ whole genome shotgun (WGS) entry which is preliminary data.</text>
</comment>
<evidence type="ECO:0000256" key="1">
    <source>
        <dbReference type="ARBA" id="ARBA00004613"/>
    </source>
</evidence>
<dbReference type="InterPro" id="IPR015615">
    <property type="entry name" value="TGF-beta-rel"/>
</dbReference>
<dbReference type="Pfam" id="PF00019">
    <property type="entry name" value="TGF_beta"/>
    <property type="match status" value="1"/>
</dbReference>
<evidence type="ECO:0000256" key="9">
    <source>
        <dbReference type="SAM" id="MobiDB-lite"/>
    </source>
</evidence>
<evidence type="ECO:0000256" key="8">
    <source>
        <dbReference type="RuleBase" id="RU000354"/>
    </source>
</evidence>
<dbReference type="PROSITE" id="PS00250">
    <property type="entry name" value="TGF_BETA_1"/>
    <property type="match status" value="1"/>
</dbReference>
<dbReference type="PANTHER" id="PTHR11848:SF307">
    <property type="entry name" value="BONE MORPHOGENETIC PROTEIN 10"/>
    <property type="match status" value="1"/>
</dbReference>
<evidence type="ECO:0000256" key="2">
    <source>
        <dbReference type="ARBA" id="ARBA00006656"/>
    </source>
</evidence>
<keyword evidence="7" id="KW-0325">Glycoprotein</keyword>
<keyword evidence="5 8" id="KW-0339">Growth factor</keyword>
<protein>
    <submittedName>
        <fullName evidence="11">Bone morphogenetic protein 10</fullName>
    </submittedName>
</protein>
<dbReference type="SUPFAM" id="SSF57501">
    <property type="entry name" value="Cystine-knot cytokines"/>
    <property type="match status" value="1"/>
</dbReference>
<comment type="subcellular location">
    <subcellularLocation>
        <location evidence="1">Secreted</location>
    </subcellularLocation>
</comment>
<evidence type="ECO:0000256" key="5">
    <source>
        <dbReference type="ARBA" id="ARBA00023030"/>
    </source>
</evidence>
<dbReference type="PROSITE" id="PS51362">
    <property type="entry name" value="TGF_BETA_2"/>
    <property type="match status" value="1"/>
</dbReference>
<evidence type="ECO:0000256" key="4">
    <source>
        <dbReference type="ARBA" id="ARBA00022729"/>
    </source>
</evidence>
<dbReference type="FunFam" id="2.10.90.10:FF:000001">
    <property type="entry name" value="Bone morphogenetic protein 4"/>
    <property type="match status" value="1"/>
</dbReference>